<proteinExistence type="predicted"/>
<sequence>MFRNEYFTANKVTILSMGISDMETVKFYFWVDQKDDYCAQLTEVKRFYFKTKIDQPSLIEQYPADLVDSEITMHLYTHILMLAQQLRNQIYTFLQDNLKRQQLPSQNLNYRTVVRLFGMFLSADVAKTMNVAEMQQLYYLAETIKSGNERAVQKLQQLRPDFFRSQADPLDFSGNSLSSHLDVFTSVYTNQAALLINELDLLNFERSAQTFWQQIPETLAIEQESLLALLG</sequence>
<protein>
    <submittedName>
        <fullName evidence="1">Uncharacterized protein</fullName>
    </submittedName>
</protein>
<evidence type="ECO:0000313" key="1">
    <source>
        <dbReference type="EMBL" id="KRK14235.1"/>
    </source>
</evidence>
<accession>A0A0R1EXK3</accession>
<evidence type="ECO:0000313" key="2">
    <source>
        <dbReference type="Proteomes" id="UP000051181"/>
    </source>
</evidence>
<organism evidence="1 2">
    <name type="scientific">Loigolactobacillus coryniformis subsp. coryniformis KCTC 3167 = DSM 20001</name>
    <dbReference type="NCBI Taxonomy" id="913848"/>
    <lineage>
        <taxon>Bacteria</taxon>
        <taxon>Bacillati</taxon>
        <taxon>Bacillota</taxon>
        <taxon>Bacilli</taxon>
        <taxon>Lactobacillales</taxon>
        <taxon>Lactobacillaceae</taxon>
        <taxon>Loigolactobacillus</taxon>
    </lineage>
</organism>
<dbReference type="Proteomes" id="UP000051181">
    <property type="component" value="Unassembled WGS sequence"/>
</dbReference>
<reference evidence="1 2" key="1">
    <citation type="journal article" date="2015" name="Genome Announc.">
        <title>Expanding the biotechnology potential of lactobacilli through comparative genomics of 213 strains and associated genera.</title>
        <authorList>
            <person name="Sun Z."/>
            <person name="Harris H.M."/>
            <person name="McCann A."/>
            <person name="Guo C."/>
            <person name="Argimon S."/>
            <person name="Zhang W."/>
            <person name="Yang X."/>
            <person name="Jeffery I.B."/>
            <person name="Cooney J.C."/>
            <person name="Kagawa T.F."/>
            <person name="Liu W."/>
            <person name="Song Y."/>
            <person name="Salvetti E."/>
            <person name="Wrobel A."/>
            <person name="Rasinkangas P."/>
            <person name="Parkhill J."/>
            <person name="Rea M.C."/>
            <person name="O'Sullivan O."/>
            <person name="Ritari J."/>
            <person name="Douillard F.P."/>
            <person name="Paul Ross R."/>
            <person name="Yang R."/>
            <person name="Briner A.E."/>
            <person name="Felis G.E."/>
            <person name="de Vos W.M."/>
            <person name="Barrangou R."/>
            <person name="Klaenhammer T.R."/>
            <person name="Caufield P.W."/>
            <person name="Cui Y."/>
            <person name="Zhang H."/>
            <person name="O'Toole P.W."/>
        </authorList>
    </citation>
    <scope>NUCLEOTIDE SEQUENCE [LARGE SCALE GENOMIC DNA]</scope>
    <source>
        <strain evidence="1 2">DSM 20001</strain>
    </source>
</reference>
<dbReference type="PATRIC" id="fig|913848.6.peg.2638"/>
<comment type="caution">
    <text evidence="1">The sequence shown here is derived from an EMBL/GenBank/DDBJ whole genome shotgun (WGS) entry which is preliminary data.</text>
</comment>
<dbReference type="AlphaFoldDB" id="A0A0R1EXK3"/>
<name>A0A0R1EXK3_9LACO</name>
<gene>
    <name evidence="1" type="ORF">FD22_GL002589</name>
</gene>
<dbReference type="EMBL" id="AZCN01000095">
    <property type="protein sequence ID" value="KRK14235.1"/>
    <property type="molecule type" value="Genomic_DNA"/>
</dbReference>